<reference evidence="2" key="2">
    <citation type="submission" date="2017-05" db="UniProtKB">
        <authorList>
            <consortium name="EnsemblMetazoa"/>
        </authorList>
    </citation>
    <scope>IDENTIFICATION</scope>
</reference>
<organism evidence="2">
    <name type="scientific">Amphimedon queenslandica</name>
    <name type="common">Sponge</name>
    <dbReference type="NCBI Taxonomy" id="400682"/>
    <lineage>
        <taxon>Eukaryota</taxon>
        <taxon>Metazoa</taxon>
        <taxon>Porifera</taxon>
        <taxon>Demospongiae</taxon>
        <taxon>Heteroscleromorpha</taxon>
        <taxon>Haplosclerida</taxon>
        <taxon>Niphatidae</taxon>
        <taxon>Amphimedon</taxon>
    </lineage>
</organism>
<reference evidence="3" key="1">
    <citation type="journal article" date="2010" name="Nature">
        <title>The Amphimedon queenslandica genome and the evolution of animal complexity.</title>
        <authorList>
            <person name="Srivastava M."/>
            <person name="Simakov O."/>
            <person name="Chapman J."/>
            <person name="Fahey B."/>
            <person name="Gauthier M.E."/>
            <person name="Mitros T."/>
            <person name="Richards G.S."/>
            <person name="Conaco C."/>
            <person name="Dacre M."/>
            <person name="Hellsten U."/>
            <person name="Larroux C."/>
            <person name="Putnam N.H."/>
            <person name="Stanke M."/>
            <person name="Adamska M."/>
            <person name="Darling A."/>
            <person name="Degnan S.M."/>
            <person name="Oakley T.H."/>
            <person name="Plachetzki D.C."/>
            <person name="Zhai Y."/>
            <person name="Adamski M."/>
            <person name="Calcino A."/>
            <person name="Cummins S.F."/>
            <person name="Goodstein D.M."/>
            <person name="Harris C."/>
            <person name="Jackson D.J."/>
            <person name="Leys S.P."/>
            <person name="Shu S."/>
            <person name="Woodcroft B.J."/>
            <person name="Vervoort M."/>
            <person name="Kosik K.S."/>
            <person name="Manning G."/>
            <person name="Degnan B.M."/>
            <person name="Rokhsar D.S."/>
        </authorList>
    </citation>
    <scope>NUCLEOTIDE SEQUENCE [LARGE SCALE GENOMIC DNA]</scope>
</reference>
<evidence type="ECO:0000313" key="2">
    <source>
        <dbReference type="EnsemblMetazoa" id="Aqu2.1.30084_001"/>
    </source>
</evidence>
<dbReference type="EnsemblMetazoa" id="Aqu2.1.30084_001">
    <property type="protein sequence ID" value="Aqu2.1.30084_001"/>
    <property type="gene ID" value="Aqu2.1.30084"/>
</dbReference>
<sequence>MATKGHDYQDDLDSEFDSSERERRHTWRDDPLSSKTREQTAPSHSTMLPPKTVLVDERDREEARSRRYHLLSLDAYSRHKMMINRYLLSTGKTIKNVVRSSEKDRNDYDILREEHRFLWDDTPPTTWEEKLAKTYYDRLFKEYSISDLSRYKENKVALRWRTEGEVIEGKGQFVCGNRRCDTRDELTSWEVNFGYVEKGEKKNALVKLRLCPSCSKKLNYHHAKRAWKRERKEERREKKRKKRRRSDKSKKESPSTDDDDSRDSSDDDGQSSSKPTSQTKEGEETERGGDVGEIWNKSAKELVEKTKEEEFDDYFKDMFM</sequence>
<dbReference type="EnsemblMetazoa" id="XM_003386979.2">
    <property type="protein sequence ID" value="XP_003387027.1"/>
    <property type="gene ID" value="LOC100636455"/>
</dbReference>
<feature type="compositionally biased region" description="Acidic residues" evidence="1">
    <location>
        <begin position="255"/>
        <end position="269"/>
    </location>
</feature>
<dbReference type="InterPro" id="IPR050645">
    <property type="entry name" value="Histidine_acid_phosphatase"/>
</dbReference>
<dbReference type="KEGG" id="aqu:100636455"/>
<keyword evidence="3" id="KW-1185">Reference proteome</keyword>
<dbReference type="Proteomes" id="UP000007879">
    <property type="component" value="Unassembled WGS sequence"/>
</dbReference>
<evidence type="ECO:0000313" key="3">
    <source>
        <dbReference type="Proteomes" id="UP000007879"/>
    </source>
</evidence>
<dbReference type="OrthoDB" id="197967at2759"/>
<dbReference type="GO" id="GO:0016791">
    <property type="term" value="F:phosphatase activity"/>
    <property type="evidence" value="ECO:0007669"/>
    <property type="project" value="TreeGrafter"/>
</dbReference>
<gene>
    <name evidence="2" type="primary">100636455</name>
</gene>
<feature type="region of interest" description="Disordered" evidence="1">
    <location>
        <begin position="225"/>
        <end position="295"/>
    </location>
</feature>
<evidence type="ECO:0000256" key="1">
    <source>
        <dbReference type="SAM" id="MobiDB-lite"/>
    </source>
</evidence>
<feature type="region of interest" description="Disordered" evidence="1">
    <location>
        <begin position="1"/>
        <end position="50"/>
    </location>
</feature>
<dbReference type="PANTHER" id="PTHR11567:SF25">
    <property type="entry name" value="PROTEIN FRA10AC1"/>
    <property type="match status" value="1"/>
</dbReference>
<dbReference type="InParanoid" id="A0A1X7URE0"/>
<dbReference type="STRING" id="400682.A0A1X7URE0"/>
<dbReference type="InterPro" id="IPR019129">
    <property type="entry name" value="Folate-sensitive_fs_Fra10Ac1"/>
</dbReference>
<evidence type="ECO:0008006" key="4">
    <source>
        <dbReference type="Google" id="ProtNLM"/>
    </source>
</evidence>
<accession>A0A1X7URE0</accession>
<feature type="compositionally biased region" description="Basic and acidic residues" evidence="1">
    <location>
        <begin position="18"/>
        <end position="38"/>
    </location>
</feature>
<dbReference type="eggNOG" id="KOG1297">
    <property type="taxonomic scope" value="Eukaryota"/>
</dbReference>
<name>A0A1X7URE0_AMPQE</name>
<dbReference type="Pfam" id="PF09725">
    <property type="entry name" value="Fra10Ac1"/>
    <property type="match status" value="1"/>
</dbReference>
<protein>
    <recommendedName>
        <fullName evidence="4">FRA10AC1</fullName>
    </recommendedName>
</protein>
<dbReference type="PANTHER" id="PTHR11567">
    <property type="entry name" value="ACID PHOSPHATASE-RELATED"/>
    <property type="match status" value="1"/>
</dbReference>
<proteinExistence type="predicted"/>
<feature type="compositionally biased region" description="Basic residues" evidence="1">
    <location>
        <begin position="237"/>
        <end position="248"/>
    </location>
</feature>
<feature type="compositionally biased region" description="Basic and acidic residues" evidence="1">
    <location>
        <begin position="280"/>
        <end position="290"/>
    </location>
</feature>
<dbReference type="AlphaFoldDB" id="A0A1X7URE0"/>